<dbReference type="Gene3D" id="3.30.1330.30">
    <property type="match status" value="1"/>
</dbReference>
<evidence type="ECO:0000313" key="5">
    <source>
        <dbReference type="Proteomes" id="UP000095517"/>
    </source>
</evidence>
<dbReference type="Proteomes" id="UP000095517">
    <property type="component" value="Unassembled WGS sequence"/>
</dbReference>
<evidence type="ECO:0000256" key="1">
    <source>
        <dbReference type="ARBA" id="ARBA00022603"/>
    </source>
</evidence>
<evidence type="ECO:0000256" key="2">
    <source>
        <dbReference type="ARBA" id="ARBA00022679"/>
    </source>
</evidence>
<dbReference type="GO" id="GO:0008173">
    <property type="term" value="F:RNA methyltransferase activity"/>
    <property type="evidence" value="ECO:0007669"/>
    <property type="project" value="InterPro"/>
</dbReference>
<keyword evidence="2 4" id="KW-0808">Transferase</keyword>
<dbReference type="STRING" id="338188.ERS852397_02345"/>
<dbReference type="Gene3D" id="3.40.1280.10">
    <property type="match status" value="1"/>
</dbReference>
<dbReference type="EMBL" id="CYZH01000011">
    <property type="protein sequence ID" value="CUO58260.1"/>
    <property type="molecule type" value="Genomic_DNA"/>
</dbReference>
<proteinExistence type="predicted"/>
<dbReference type="CDD" id="cd18095">
    <property type="entry name" value="SpoU-like_rRNA-MTase"/>
    <property type="match status" value="1"/>
</dbReference>
<protein>
    <submittedName>
        <fullName evidence="4">rRNA methylase</fullName>
        <ecNumber evidence="4">2.1.1.-</ecNumber>
    </submittedName>
</protein>
<feature type="domain" description="tRNA/rRNA methyltransferase SpoU type" evidence="3">
    <location>
        <begin position="123"/>
        <end position="261"/>
    </location>
</feature>
<dbReference type="PANTHER" id="PTHR43191">
    <property type="entry name" value="RRNA METHYLTRANSFERASE 3"/>
    <property type="match status" value="1"/>
</dbReference>
<gene>
    <name evidence="4" type="ORF">ERS852397_02345</name>
</gene>
<evidence type="ECO:0000313" key="4">
    <source>
        <dbReference type="EMBL" id="CUO58260.1"/>
    </source>
</evidence>
<dbReference type="InterPro" id="IPR001537">
    <property type="entry name" value="SpoU_MeTrfase"/>
</dbReference>
<accession>A0A174GBI4</accession>
<dbReference type="InterPro" id="IPR029064">
    <property type="entry name" value="Ribosomal_eL30-like_sf"/>
</dbReference>
<dbReference type="PANTHER" id="PTHR43191:SF12">
    <property type="entry name" value="RRNA METHYLASE"/>
    <property type="match status" value="1"/>
</dbReference>
<dbReference type="Pfam" id="PF00588">
    <property type="entry name" value="SpoU_methylase"/>
    <property type="match status" value="1"/>
</dbReference>
<dbReference type="GO" id="GO:0032259">
    <property type="term" value="P:methylation"/>
    <property type="evidence" value="ECO:0007669"/>
    <property type="project" value="UniProtKB-KW"/>
</dbReference>
<dbReference type="AlphaFoldDB" id="A0A174GBI4"/>
<dbReference type="SUPFAM" id="SSF55315">
    <property type="entry name" value="L30e-like"/>
    <property type="match status" value="1"/>
</dbReference>
<sequence>MPIIEISSLSHPGVEIFSALTEAQLRYHIELDKGLFIVESPKVIKRALEAGYEPLAILCEHKHIIGDASDVIERYSNDLPVYTGSRELLSKLTGYVLTRGVLCAMHRPILRRVEEICHEARRIVVIDGVVDATNIGAIFRSAAALGMDAVLLRRNSCDPLNRRAVRVSMGAVFCIPWTWMDGSLSDLSNLGFRTAAMALTDNSVSIDDPILMAESKLAIVVGSEGNGLAHETIAEADYVVRIPMSYGVDSLNVAAAAAVAFWQLRVP</sequence>
<reference evidence="4 5" key="1">
    <citation type="submission" date="2015-09" db="EMBL/GenBank/DDBJ databases">
        <authorList>
            <consortium name="Pathogen Informatics"/>
        </authorList>
    </citation>
    <scope>NUCLEOTIDE SEQUENCE [LARGE SCALE GENOMIC DNA]</scope>
    <source>
        <strain evidence="4 5">2789STDY5608840</strain>
    </source>
</reference>
<organism evidence="4 5">
    <name type="scientific">Bacteroides finegoldii</name>
    <dbReference type="NCBI Taxonomy" id="338188"/>
    <lineage>
        <taxon>Bacteria</taxon>
        <taxon>Pseudomonadati</taxon>
        <taxon>Bacteroidota</taxon>
        <taxon>Bacteroidia</taxon>
        <taxon>Bacteroidales</taxon>
        <taxon>Bacteroidaceae</taxon>
        <taxon>Bacteroides</taxon>
    </lineage>
</organism>
<dbReference type="InterPro" id="IPR029026">
    <property type="entry name" value="tRNA_m1G_MTases_N"/>
</dbReference>
<dbReference type="InterPro" id="IPR051259">
    <property type="entry name" value="rRNA_Methyltransferase"/>
</dbReference>
<keyword evidence="1 4" id="KW-0489">Methyltransferase</keyword>
<dbReference type="GO" id="GO:0003723">
    <property type="term" value="F:RNA binding"/>
    <property type="evidence" value="ECO:0007669"/>
    <property type="project" value="InterPro"/>
</dbReference>
<dbReference type="GO" id="GO:0006396">
    <property type="term" value="P:RNA processing"/>
    <property type="evidence" value="ECO:0007669"/>
    <property type="project" value="InterPro"/>
</dbReference>
<dbReference type="InterPro" id="IPR029028">
    <property type="entry name" value="Alpha/beta_knot_MTases"/>
</dbReference>
<dbReference type="EC" id="2.1.1.-" evidence="4"/>
<dbReference type="SUPFAM" id="SSF75217">
    <property type="entry name" value="alpha/beta knot"/>
    <property type="match status" value="1"/>
</dbReference>
<dbReference type="RefSeq" id="WP_055279175.1">
    <property type="nucleotide sequence ID" value="NZ_CABIXA010000011.1"/>
</dbReference>
<name>A0A174GBI4_9BACE</name>
<evidence type="ECO:0000259" key="3">
    <source>
        <dbReference type="Pfam" id="PF00588"/>
    </source>
</evidence>